<dbReference type="HOGENOM" id="CLU_986087_0_0_0"/>
<keyword evidence="2" id="KW-1185">Reference proteome</keyword>
<dbReference type="AlphaFoldDB" id="A0A068NNM9"/>
<dbReference type="SUPFAM" id="SSF52058">
    <property type="entry name" value="L domain-like"/>
    <property type="match status" value="1"/>
</dbReference>
<evidence type="ECO:0000313" key="2">
    <source>
        <dbReference type="Proteomes" id="UP000027982"/>
    </source>
</evidence>
<reference evidence="1 2" key="1">
    <citation type="journal article" date="2014" name="PLoS ONE">
        <title>The first complete genome sequence of the class fimbriimonadia in the phylum armatimonadetes.</title>
        <authorList>
            <person name="Hu Z.Y."/>
            <person name="Wang Y.Z."/>
            <person name="Im W.T."/>
            <person name="Wang S.Y."/>
            <person name="Zhao G.P."/>
            <person name="Zheng H.J."/>
            <person name="Quan Z.X."/>
        </authorList>
    </citation>
    <scope>NUCLEOTIDE SEQUENCE [LARGE SCALE GENOMIC DNA]</scope>
    <source>
        <strain evidence="1">Gsoil 348</strain>
    </source>
</reference>
<protein>
    <recommendedName>
        <fullName evidence="3">Leucine-rich repeat domain-containing protein</fullName>
    </recommendedName>
</protein>
<dbReference type="KEGG" id="fgi:OP10G_0997"/>
<evidence type="ECO:0008006" key="3">
    <source>
        <dbReference type="Google" id="ProtNLM"/>
    </source>
</evidence>
<evidence type="ECO:0000313" key="1">
    <source>
        <dbReference type="EMBL" id="AIE84365.1"/>
    </source>
</evidence>
<dbReference type="eggNOG" id="COG4886">
    <property type="taxonomic scope" value="Bacteria"/>
</dbReference>
<dbReference type="Gene3D" id="3.80.10.10">
    <property type="entry name" value="Ribonuclease Inhibitor"/>
    <property type="match status" value="1"/>
</dbReference>
<name>A0A068NNM9_FIMGI</name>
<accession>A0A068NNM9</accession>
<dbReference type="InterPro" id="IPR032675">
    <property type="entry name" value="LRR_dom_sf"/>
</dbReference>
<dbReference type="OrthoDB" id="1417942at2"/>
<dbReference type="Proteomes" id="UP000027982">
    <property type="component" value="Chromosome"/>
</dbReference>
<dbReference type="RefSeq" id="WP_025226993.1">
    <property type="nucleotide sequence ID" value="NZ_CP007139.1"/>
</dbReference>
<proteinExistence type="predicted"/>
<dbReference type="EMBL" id="CP007139">
    <property type="protein sequence ID" value="AIE84365.1"/>
    <property type="molecule type" value="Genomic_DNA"/>
</dbReference>
<gene>
    <name evidence="1" type="ORF">OP10G_0997</name>
</gene>
<sequence>MYFDYEPPPFQIDKKESGPWMTLRCVWNDETARAAAEAGIVGLSVGPENSDLSFLKDLSHLQGFSYLHDGADIGPIHHLVNLRWLGMFNMRGPKVDFTRFPNLEECNLDPWSPTVSRVFEAHWLRRLCLDRLPNKHFSGIANLAWLRRLTIFSGSIETLEPIGGLTHLEYLRIARMRKLRDASAIARLTNLHELKVQDCWGFSTLNHLSSLTRLEELTLDGVGPVDTLTPLATLVNLTRFWLYGIRNTHLVDRGVSVLERLPNLERYWVKVHRATLTGPNRE</sequence>
<dbReference type="STRING" id="661478.OP10G_0997"/>
<organism evidence="1 2">
    <name type="scientific">Fimbriimonas ginsengisoli Gsoil 348</name>
    <dbReference type="NCBI Taxonomy" id="661478"/>
    <lineage>
        <taxon>Bacteria</taxon>
        <taxon>Bacillati</taxon>
        <taxon>Armatimonadota</taxon>
        <taxon>Fimbriimonadia</taxon>
        <taxon>Fimbriimonadales</taxon>
        <taxon>Fimbriimonadaceae</taxon>
        <taxon>Fimbriimonas</taxon>
    </lineage>
</organism>